<gene>
    <name evidence="5" type="ORF">ACFOZ5_14955</name>
</gene>
<dbReference type="Gene3D" id="3.40.190.10">
    <property type="entry name" value="Periplasmic binding protein-like II"/>
    <property type="match status" value="2"/>
</dbReference>
<evidence type="ECO:0000256" key="1">
    <source>
        <dbReference type="ARBA" id="ARBA00010333"/>
    </source>
</evidence>
<protein>
    <submittedName>
        <fullName evidence="5">Substrate-binding periplasmic protein</fullName>
    </submittedName>
</protein>
<comment type="similarity">
    <text evidence="1">Belongs to the bacterial solute-binding protein 3 family.</text>
</comment>
<dbReference type="InterPro" id="IPR001638">
    <property type="entry name" value="Solute-binding_3/MltF_N"/>
</dbReference>
<comment type="caution">
    <text evidence="5">The sequence shown here is derived from an EMBL/GenBank/DDBJ whole genome shotgun (WGS) entry which is preliminary data.</text>
</comment>
<feature type="domain" description="Solute-binding protein family 3/N-terminal" evidence="4">
    <location>
        <begin position="31"/>
        <end position="255"/>
    </location>
</feature>
<accession>A0ABV8QJ24</accession>
<evidence type="ECO:0000256" key="3">
    <source>
        <dbReference type="SAM" id="SignalP"/>
    </source>
</evidence>
<name>A0ABV8QJ24_9GAMM</name>
<proteinExistence type="inferred from homology"/>
<dbReference type="Pfam" id="PF00497">
    <property type="entry name" value="SBP_bac_3"/>
    <property type="match status" value="1"/>
</dbReference>
<dbReference type="EMBL" id="JBHSDI010000055">
    <property type="protein sequence ID" value="MFC4260316.1"/>
    <property type="molecule type" value="Genomic_DNA"/>
</dbReference>
<keyword evidence="2 3" id="KW-0732">Signal</keyword>
<feature type="chain" id="PRO_5045573709" evidence="3">
    <location>
        <begin position="20"/>
        <end position="255"/>
    </location>
</feature>
<dbReference type="RefSeq" id="WP_379888720.1">
    <property type="nucleotide sequence ID" value="NZ_JBHSDI010000055.1"/>
</dbReference>
<dbReference type="PANTHER" id="PTHR35936:SF35">
    <property type="entry name" value="L-CYSTINE-BINDING PROTEIN TCYJ"/>
    <property type="match status" value="1"/>
</dbReference>
<dbReference type="Proteomes" id="UP001595798">
    <property type="component" value="Unassembled WGS sequence"/>
</dbReference>
<evidence type="ECO:0000313" key="6">
    <source>
        <dbReference type="Proteomes" id="UP001595798"/>
    </source>
</evidence>
<reference evidence="6" key="1">
    <citation type="journal article" date="2019" name="Int. J. Syst. Evol. Microbiol.">
        <title>The Global Catalogue of Microorganisms (GCM) 10K type strain sequencing project: providing services to taxonomists for standard genome sequencing and annotation.</title>
        <authorList>
            <consortium name="The Broad Institute Genomics Platform"/>
            <consortium name="The Broad Institute Genome Sequencing Center for Infectious Disease"/>
            <person name="Wu L."/>
            <person name="Ma J."/>
        </authorList>
    </citation>
    <scope>NUCLEOTIDE SEQUENCE [LARGE SCALE GENOMIC DNA]</scope>
    <source>
        <strain evidence="6">CECT 7297</strain>
    </source>
</reference>
<dbReference type="SUPFAM" id="SSF53850">
    <property type="entry name" value="Periplasmic binding protein-like II"/>
    <property type="match status" value="1"/>
</dbReference>
<dbReference type="PANTHER" id="PTHR35936">
    <property type="entry name" value="MEMBRANE-BOUND LYTIC MUREIN TRANSGLYCOSYLASE F"/>
    <property type="match status" value="1"/>
</dbReference>
<organism evidence="5 6">
    <name type="scientific">Marinobacter lacisalsi</name>
    <dbReference type="NCBI Taxonomy" id="475979"/>
    <lineage>
        <taxon>Bacteria</taxon>
        <taxon>Pseudomonadati</taxon>
        <taxon>Pseudomonadota</taxon>
        <taxon>Gammaproteobacteria</taxon>
        <taxon>Pseudomonadales</taxon>
        <taxon>Marinobacteraceae</taxon>
        <taxon>Marinobacter</taxon>
    </lineage>
</organism>
<evidence type="ECO:0000259" key="4">
    <source>
        <dbReference type="SMART" id="SM00062"/>
    </source>
</evidence>
<evidence type="ECO:0000256" key="2">
    <source>
        <dbReference type="ARBA" id="ARBA00022729"/>
    </source>
</evidence>
<keyword evidence="6" id="KW-1185">Reference proteome</keyword>
<sequence length="255" mass="28660">MRHCILALTLLMGAQIAVSDEAPGQDKAQGVLKFNISSGGYPPFTILSADGNVSGIFWDTLSVIAQRLDLTLEPVQIPPKRSDSLLHQGYSDVTMRAIEWTSNPDEFAFSDPVLMTRDAIFVHQDNPRDIRTVEDLQGGTLLTRLGFSYPWLKEHIDSNKVSIIPVQRQQPMFKRLYHGGARFTGAVSNLHAGYWVLSTNPDWDNAIDEAPIRLEEVGLRLMFPPRHAGLVPEINRELARLRQSGELDRIVNDYR</sequence>
<feature type="signal peptide" evidence="3">
    <location>
        <begin position="1"/>
        <end position="19"/>
    </location>
</feature>
<dbReference type="SMART" id="SM00062">
    <property type="entry name" value="PBPb"/>
    <property type="match status" value="1"/>
</dbReference>
<evidence type="ECO:0000313" key="5">
    <source>
        <dbReference type="EMBL" id="MFC4260316.1"/>
    </source>
</evidence>